<evidence type="ECO:0000313" key="1">
    <source>
        <dbReference type="EMBL" id="KAH3735911.1"/>
    </source>
</evidence>
<comment type="caution">
    <text evidence="1">The sequence shown here is derived from an EMBL/GenBank/DDBJ whole genome shotgun (WGS) entry which is preliminary data.</text>
</comment>
<evidence type="ECO:0000313" key="2">
    <source>
        <dbReference type="Proteomes" id="UP000828390"/>
    </source>
</evidence>
<dbReference type="Proteomes" id="UP000828390">
    <property type="component" value="Unassembled WGS sequence"/>
</dbReference>
<dbReference type="EMBL" id="JAIWYP010000011">
    <property type="protein sequence ID" value="KAH3735911.1"/>
    <property type="molecule type" value="Genomic_DNA"/>
</dbReference>
<name>A0A9D4HYT7_DREPO</name>
<protein>
    <submittedName>
        <fullName evidence="1">Uncharacterized protein</fullName>
    </submittedName>
</protein>
<keyword evidence="2" id="KW-1185">Reference proteome</keyword>
<reference evidence="1" key="1">
    <citation type="journal article" date="2019" name="bioRxiv">
        <title>The Genome of the Zebra Mussel, Dreissena polymorpha: A Resource for Invasive Species Research.</title>
        <authorList>
            <person name="McCartney M.A."/>
            <person name="Auch B."/>
            <person name="Kono T."/>
            <person name="Mallez S."/>
            <person name="Zhang Y."/>
            <person name="Obille A."/>
            <person name="Becker A."/>
            <person name="Abrahante J.E."/>
            <person name="Garbe J."/>
            <person name="Badalamenti J.P."/>
            <person name="Herman A."/>
            <person name="Mangelson H."/>
            <person name="Liachko I."/>
            <person name="Sullivan S."/>
            <person name="Sone E.D."/>
            <person name="Koren S."/>
            <person name="Silverstein K.A.T."/>
            <person name="Beckman K.B."/>
            <person name="Gohl D.M."/>
        </authorList>
    </citation>
    <scope>NUCLEOTIDE SEQUENCE</scope>
    <source>
        <strain evidence="1">Duluth1</strain>
        <tissue evidence="1">Whole animal</tissue>
    </source>
</reference>
<gene>
    <name evidence="1" type="ORF">DPMN_042472</name>
</gene>
<organism evidence="1 2">
    <name type="scientific">Dreissena polymorpha</name>
    <name type="common">Zebra mussel</name>
    <name type="synonym">Mytilus polymorpha</name>
    <dbReference type="NCBI Taxonomy" id="45954"/>
    <lineage>
        <taxon>Eukaryota</taxon>
        <taxon>Metazoa</taxon>
        <taxon>Spiralia</taxon>
        <taxon>Lophotrochozoa</taxon>
        <taxon>Mollusca</taxon>
        <taxon>Bivalvia</taxon>
        <taxon>Autobranchia</taxon>
        <taxon>Heteroconchia</taxon>
        <taxon>Euheterodonta</taxon>
        <taxon>Imparidentia</taxon>
        <taxon>Neoheterodontei</taxon>
        <taxon>Myida</taxon>
        <taxon>Dreissenoidea</taxon>
        <taxon>Dreissenidae</taxon>
        <taxon>Dreissena</taxon>
    </lineage>
</organism>
<dbReference type="AlphaFoldDB" id="A0A9D4HYT7"/>
<proteinExistence type="predicted"/>
<reference evidence="1" key="2">
    <citation type="submission" date="2020-11" db="EMBL/GenBank/DDBJ databases">
        <authorList>
            <person name="McCartney M.A."/>
            <person name="Auch B."/>
            <person name="Kono T."/>
            <person name="Mallez S."/>
            <person name="Becker A."/>
            <person name="Gohl D.M."/>
            <person name="Silverstein K.A.T."/>
            <person name="Koren S."/>
            <person name="Bechman K.B."/>
            <person name="Herman A."/>
            <person name="Abrahante J.E."/>
            <person name="Garbe J."/>
        </authorList>
    </citation>
    <scope>NUCLEOTIDE SEQUENCE</scope>
    <source>
        <strain evidence="1">Duluth1</strain>
        <tissue evidence="1">Whole animal</tissue>
    </source>
</reference>
<accession>A0A9D4HYT7</accession>
<sequence>MRQKLNAALDVLENATLKELDEMRATLQTLLKNDVDNSRKMTDKLKKIIEAVTVLSHKSEKEMEFVASRKCLDKI</sequence>